<dbReference type="InterPro" id="IPR010987">
    <property type="entry name" value="Glutathione-S-Trfase_C-like"/>
</dbReference>
<dbReference type="InterPro" id="IPR036282">
    <property type="entry name" value="Glutathione-S-Trfase_C_sf"/>
</dbReference>
<dbReference type="AlphaFoldDB" id="A0ABD1V8K5"/>
<evidence type="ECO:0000313" key="2">
    <source>
        <dbReference type="EMBL" id="KAL2533683.1"/>
    </source>
</evidence>
<dbReference type="EMBL" id="JBFOLK010000002">
    <property type="protein sequence ID" value="KAL2533683.1"/>
    <property type="molecule type" value="Genomic_DNA"/>
</dbReference>
<reference evidence="3" key="1">
    <citation type="submission" date="2024-07" db="EMBL/GenBank/DDBJ databases">
        <title>Two chromosome-level genome assemblies of Korean endemic species Abeliophyllum distichum and Forsythia ovata (Oleaceae).</title>
        <authorList>
            <person name="Jang H."/>
        </authorList>
    </citation>
    <scope>NUCLEOTIDE SEQUENCE [LARGE SCALE GENOMIC DNA]</scope>
</reference>
<dbReference type="SUPFAM" id="SSF47616">
    <property type="entry name" value="GST C-terminal domain-like"/>
    <property type="match status" value="1"/>
</dbReference>
<organism evidence="2 3">
    <name type="scientific">Abeliophyllum distichum</name>
    <dbReference type="NCBI Taxonomy" id="126358"/>
    <lineage>
        <taxon>Eukaryota</taxon>
        <taxon>Viridiplantae</taxon>
        <taxon>Streptophyta</taxon>
        <taxon>Embryophyta</taxon>
        <taxon>Tracheophyta</taxon>
        <taxon>Spermatophyta</taxon>
        <taxon>Magnoliopsida</taxon>
        <taxon>eudicotyledons</taxon>
        <taxon>Gunneridae</taxon>
        <taxon>Pentapetalae</taxon>
        <taxon>asterids</taxon>
        <taxon>lamiids</taxon>
        <taxon>Lamiales</taxon>
        <taxon>Oleaceae</taxon>
        <taxon>Forsythieae</taxon>
        <taxon>Abeliophyllum</taxon>
    </lineage>
</organism>
<name>A0ABD1V8K5_9LAMI</name>
<dbReference type="PROSITE" id="PS50405">
    <property type="entry name" value="GST_CTER"/>
    <property type="match status" value="1"/>
</dbReference>
<sequence>MHNARFLQDPAKQKLAEELLAYSDTFLKNVYGSFKGDTIKEAGAEFDYLETALQKFNDGPFFLGQFSLVDAAYAPFVERFQIALHELSKYDITSGRPKLAAWIEELNKLDAYKPTKCDPKLLVEIYKSRFLA</sequence>
<dbReference type="Proteomes" id="UP001604336">
    <property type="component" value="Unassembled WGS sequence"/>
</dbReference>
<gene>
    <name evidence="2" type="ORF">Adt_07034</name>
</gene>
<dbReference type="InterPro" id="IPR044629">
    <property type="entry name" value="GSTL1/2/3"/>
</dbReference>
<dbReference type="Pfam" id="PF13410">
    <property type="entry name" value="GST_C_2"/>
    <property type="match status" value="1"/>
</dbReference>
<accession>A0ABD1V8K5</accession>
<protein>
    <submittedName>
        <fullName evidence="2">Glutathione S-transferase L3</fullName>
    </submittedName>
</protein>
<dbReference type="PANTHER" id="PTHR44328:SF16">
    <property type="entry name" value="PROTEIN IN2-1 HOMOLOG B"/>
    <property type="match status" value="1"/>
</dbReference>
<dbReference type="PANTHER" id="PTHR44328">
    <property type="entry name" value="GLUTATHIONE S-TRANSFERASE L1"/>
    <property type="match status" value="1"/>
</dbReference>
<dbReference type="Gene3D" id="1.20.1050.10">
    <property type="match status" value="1"/>
</dbReference>
<dbReference type="CDD" id="cd03203">
    <property type="entry name" value="GST_C_Lambda"/>
    <property type="match status" value="1"/>
</dbReference>
<feature type="domain" description="GST C-terminal" evidence="1">
    <location>
        <begin position="1"/>
        <end position="130"/>
    </location>
</feature>
<evidence type="ECO:0000259" key="1">
    <source>
        <dbReference type="PROSITE" id="PS50405"/>
    </source>
</evidence>
<proteinExistence type="predicted"/>
<dbReference type="FunFam" id="1.20.1050.10:FF:000041">
    <property type="entry name" value="Lambda class glutathione S-transferase"/>
    <property type="match status" value="1"/>
</dbReference>
<evidence type="ECO:0000313" key="3">
    <source>
        <dbReference type="Proteomes" id="UP001604336"/>
    </source>
</evidence>
<keyword evidence="3" id="KW-1185">Reference proteome</keyword>
<comment type="caution">
    <text evidence="2">The sequence shown here is derived from an EMBL/GenBank/DDBJ whole genome shotgun (WGS) entry which is preliminary data.</text>
</comment>